<proteinExistence type="predicted"/>
<organism evidence="1 2">
    <name type="scientific">Hydnum rufescens UP504</name>
    <dbReference type="NCBI Taxonomy" id="1448309"/>
    <lineage>
        <taxon>Eukaryota</taxon>
        <taxon>Fungi</taxon>
        <taxon>Dikarya</taxon>
        <taxon>Basidiomycota</taxon>
        <taxon>Agaricomycotina</taxon>
        <taxon>Agaricomycetes</taxon>
        <taxon>Cantharellales</taxon>
        <taxon>Hydnaceae</taxon>
        <taxon>Hydnum</taxon>
    </lineage>
</organism>
<evidence type="ECO:0000313" key="2">
    <source>
        <dbReference type="Proteomes" id="UP000886523"/>
    </source>
</evidence>
<sequence length="165" mass="18534">MWSKCSMWYSIFGTMQMPTAQSFTSIIRVPLSGYSFTSLSYFFVFDSFGTMSALLVSAPTPPEEALESLPPRQAISVTCWELPNLHMPSALKGLSDWRSDLSATAALHYKIIRSLAFINKLTVHIEQQGWKGPVKYARSLGHRKLLPLWVWTAGEDGTILCEQNN</sequence>
<keyword evidence="2" id="KW-1185">Reference proteome</keyword>
<evidence type="ECO:0000313" key="1">
    <source>
        <dbReference type="EMBL" id="KAF9514816.1"/>
    </source>
</evidence>
<dbReference type="AlphaFoldDB" id="A0A9P6B1V6"/>
<accession>A0A9P6B1V6</accession>
<dbReference type="EMBL" id="MU128956">
    <property type="protein sequence ID" value="KAF9514816.1"/>
    <property type="molecule type" value="Genomic_DNA"/>
</dbReference>
<comment type="caution">
    <text evidence="1">The sequence shown here is derived from an EMBL/GenBank/DDBJ whole genome shotgun (WGS) entry which is preliminary data.</text>
</comment>
<protein>
    <submittedName>
        <fullName evidence="1">Uncharacterized protein</fullName>
    </submittedName>
</protein>
<name>A0A9P6B1V6_9AGAM</name>
<reference evidence="1" key="1">
    <citation type="journal article" date="2020" name="Nat. Commun.">
        <title>Large-scale genome sequencing of mycorrhizal fungi provides insights into the early evolution of symbiotic traits.</title>
        <authorList>
            <person name="Miyauchi S."/>
            <person name="Kiss E."/>
            <person name="Kuo A."/>
            <person name="Drula E."/>
            <person name="Kohler A."/>
            <person name="Sanchez-Garcia M."/>
            <person name="Morin E."/>
            <person name="Andreopoulos B."/>
            <person name="Barry K.W."/>
            <person name="Bonito G."/>
            <person name="Buee M."/>
            <person name="Carver A."/>
            <person name="Chen C."/>
            <person name="Cichocki N."/>
            <person name="Clum A."/>
            <person name="Culley D."/>
            <person name="Crous P.W."/>
            <person name="Fauchery L."/>
            <person name="Girlanda M."/>
            <person name="Hayes R.D."/>
            <person name="Keri Z."/>
            <person name="LaButti K."/>
            <person name="Lipzen A."/>
            <person name="Lombard V."/>
            <person name="Magnuson J."/>
            <person name="Maillard F."/>
            <person name="Murat C."/>
            <person name="Nolan M."/>
            <person name="Ohm R.A."/>
            <person name="Pangilinan J."/>
            <person name="Pereira M.F."/>
            <person name="Perotto S."/>
            <person name="Peter M."/>
            <person name="Pfister S."/>
            <person name="Riley R."/>
            <person name="Sitrit Y."/>
            <person name="Stielow J.B."/>
            <person name="Szollosi G."/>
            <person name="Zifcakova L."/>
            <person name="Stursova M."/>
            <person name="Spatafora J.W."/>
            <person name="Tedersoo L."/>
            <person name="Vaario L.M."/>
            <person name="Yamada A."/>
            <person name="Yan M."/>
            <person name="Wang P."/>
            <person name="Xu J."/>
            <person name="Bruns T."/>
            <person name="Baldrian P."/>
            <person name="Vilgalys R."/>
            <person name="Dunand C."/>
            <person name="Henrissat B."/>
            <person name="Grigoriev I.V."/>
            <person name="Hibbett D."/>
            <person name="Nagy L.G."/>
            <person name="Martin F.M."/>
        </authorList>
    </citation>
    <scope>NUCLEOTIDE SEQUENCE</scope>
    <source>
        <strain evidence="1">UP504</strain>
    </source>
</reference>
<dbReference type="Proteomes" id="UP000886523">
    <property type="component" value="Unassembled WGS sequence"/>
</dbReference>
<gene>
    <name evidence="1" type="ORF">BS47DRAFT_1484816</name>
</gene>